<dbReference type="InterPro" id="IPR001845">
    <property type="entry name" value="HTH_ArsR_DNA-bd_dom"/>
</dbReference>
<dbReference type="RefSeq" id="WP_149485167.1">
    <property type="nucleotide sequence ID" value="NZ_CP036150.1"/>
</dbReference>
<dbReference type="InterPro" id="IPR036390">
    <property type="entry name" value="WH_DNA-bd_sf"/>
</dbReference>
<accession>A0A5C1QG87</accession>
<dbReference type="EMBL" id="CP036150">
    <property type="protein sequence ID" value="QEN07085.1"/>
    <property type="molecule type" value="Genomic_DNA"/>
</dbReference>
<dbReference type="OrthoDB" id="9798835at2"/>
<protein>
    <submittedName>
        <fullName evidence="5">ArsR family transcriptional regulator</fullName>
    </submittedName>
</protein>
<evidence type="ECO:0000256" key="1">
    <source>
        <dbReference type="ARBA" id="ARBA00023015"/>
    </source>
</evidence>
<dbReference type="GO" id="GO:0003677">
    <property type="term" value="F:DNA binding"/>
    <property type="evidence" value="ECO:0007669"/>
    <property type="project" value="UniProtKB-KW"/>
</dbReference>
<dbReference type="PANTHER" id="PTHR33154">
    <property type="entry name" value="TRANSCRIPTIONAL REGULATOR, ARSR FAMILY"/>
    <property type="match status" value="1"/>
</dbReference>
<evidence type="ECO:0000313" key="5">
    <source>
        <dbReference type="EMBL" id="QEN07085.1"/>
    </source>
</evidence>
<dbReference type="PRINTS" id="PR00778">
    <property type="entry name" value="HTHARSR"/>
</dbReference>
<dbReference type="KEGG" id="ock:EXM22_03450"/>
<dbReference type="PANTHER" id="PTHR33154:SF33">
    <property type="entry name" value="TRANSCRIPTIONAL REPRESSOR SDPR"/>
    <property type="match status" value="1"/>
</dbReference>
<dbReference type="InterPro" id="IPR036388">
    <property type="entry name" value="WH-like_DNA-bd_sf"/>
</dbReference>
<dbReference type="SMART" id="SM00418">
    <property type="entry name" value="HTH_ARSR"/>
    <property type="match status" value="1"/>
</dbReference>
<keyword evidence="6" id="KW-1185">Reference proteome</keyword>
<feature type="domain" description="HTH arsR-type" evidence="4">
    <location>
        <begin position="5"/>
        <end position="99"/>
    </location>
</feature>
<keyword evidence="3" id="KW-0804">Transcription</keyword>
<dbReference type="InterPro" id="IPR051081">
    <property type="entry name" value="HTH_MetalResp_TranReg"/>
</dbReference>
<dbReference type="Proteomes" id="UP000324209">
    <property type="component" value="Chromosome"/>
</dbReference>
<dbReference type="CDD" id="cd00090">
    <property type="entry name" value="HTH_ARSR"/>
    <property type="match status" value="1"/>
</dbReference>
<name>A0A5C1QG87_9SPIO</name>
<evidence type="ECO:0000313" key="6">
    <source>
        <dbReference type="Proteomes" id="UP000324209"/>
    </source>
</evidence>
<dbReference type="GO" id="GO:0003700">
    <property type="term" value="F:DNA-binding transcription factor activity"/>
    <property type="evidence" value="ECO:0007669"/>
    <property type="project" value="InterPro"/>
</dbReference>
<keyword evidence="2" id="KW-0238">DNA-binding</keyword>
<reference evidence="5 6" key="1">
    <citation type="submission" date="2019-02" db="EMBL/GenBank/DDBJ databases">
        <title>Complete Genome Sequence and Methylome Analysis of free living Spirochaetas.</title>
        <authorList>
            <person name="Fomenkov A."/>
            <person name="Dubinina G."/>
            <person name="Leshcheva N."/>
            <person name="Mikheeva N."/>
            <person name="Grabovich M."/>
            <person name="Vincze T."/>
            <person name="Roberts R.J."/>
        </authorList>
    </citation>
    <scope>NUCLEOTIDE SEQUENCE [LARGE SCALE GENOMIC DNA]</scope>
    <source>
        <strain evidence="5 6">K2</strain>
    </source>
</reference>
<keyword evidence="1" id="KW-0805">Transcription regulation</keyword>
<proteinExistence type="predicted"/>
<organism evidence="5 6">
    <name type="scientific">Oceanispirochaeta crateris</name>
    <dbReference type="NCBI Taxonomy" id="2518645"/>
    <lineage>
        <taxon>Bacteria</taxon>
        <taxon>Pseudomonadati</taxon>
        <taxon>Spirochaetota</taxon>
        <taxon>Spirochaetia</taxon>
        <taxon>Spirochaetales</taxon>
        <taxon>Spirochaetaceae</taxon>
        <taxon>Oceanispirochaeta</taxon>
    </lineage>
</organism>
<gene>
    <name evidence="5" type="ORF">EXM22_03450</name>
</gene>
<dbReference type="InterPro" id="IPR011991">
    <property type="entry name" value="ArsR-like_HTH"/>
</dbReference>
<dbReference type="PROSITE" id="PS50987">
    <property type="entry name" value="HTH_ARSR_2"/>
    <property type="match status" value="1"/>
</dbReference>
<dbReference type="NCBIfam" id="NF033788">
    <property type="entry name" value="HTH_metalloreg"/>
    <property type="match status" value="1"/>
</dbReference>
<sequence>MNYEQQKNLAASRARVIKALAHPTRIFMVELLTKENLSVGDLTQAVGADVSTVSKHLSLLKQAGILIDNKEGNRVLYSLFCPCIMEFIHCIDDVIYQDAEKGLSCVLPGKNNSKR</sequence>
<dbReference type="SUPFAM" id="SSF46785">
    <property type="entry name" value="Winged helix' DNA-binding domain"/>
    <property type="match status" value="1"/>
</dbReference>
<dbReference type="AlphaFoldDB" id="A0A5C1QG87"/>
<evidence type="ECO:0000256" key="3">
    <source>
        <dbReference type="ARBA" id="ARBA00023163"/>
    </source>
</evidence>
<evidence type="ECO:0000256" key="2">
    <source>
        <dbReference type="ARBA" id="ARBA00023125"/>
    </source>
</evidence>
<dbReference type="Pfam" id="PF01022">
    <property type="entry name" value="HTH_5"/>
    <property type="match status" value="1"/>
</dbReference>
<evidence type="ECO:0000259" key="4">
    <source>
        <dbReference type="PROSITE" id="PS50987"/>
    </source>
</evidence>
<dbReference type="Gene3D" id="1.10.10.10">
    <property type="entry name" value="Winged helix-like DNA-binding domain superfamily/Winged helix DNA-binding domain"/>
    <property type="match status" value="1"/>
</dbReference>